<proteinExistence type="predicted"/>
<feature type="compositionally biased region" description="Basic and acidic residues" evidence="1">
    <location>
        <begin position="204"/>
        <end position="223"/>
    </location>
</feature>
<organism evidence="2 3">
    <name type="scientific">Saccharococcus thermophilus</name>
    <dbReference type="NCBI Taxonomy" id="29396"/>
    <lineage>
        <taxon>Bacteria</taxon>
        <taxon>Bacillati</taxon>
        <taxon>Bacillota</taxon>
        <taxon>Bacilli</taxon>
        <taxon>Bacillales</taxon>
        <taxon>Anoxybacillaceae</taxon>
        <taxon>Saccharococcus</taxon>
    </lineage>
</organism>
<sequence length="283" mass="31420">MSQKKIAIVLYILLLMIGVLVNVYGHQTEAGVNATVAIPNEAIRLRILANSDSAKDQELKHKVRDAVNAKITKWVADLTSFAEAKRVIHSHLPEIKQTVADVLRKEHSDQSYKVEFGQVDFPTKIYGNYVYPAGKYEAVLITLGEGKGANWWCVLFPPLCFLDFSNSDAVQMSEARSAGKEKRKTDSKGEQSQSDVAVTDEADKETKETNETNETKEIKKTGEINETNATNETDEQQDAGSEAANKEIKQAGIATTASPFVAEQEQPVEVKFFFVELIKRLIP</sequence>
<dbReference type="InterPro" id="IPR014202">
    <property type="entry name" value="Spore_II_R"/>
</dbReference>
<feature type="compositionally biased region" description="Basic and acidic residues" evidence="1">
    <location>
        <begin position="177"/>
        <end position="189"/>
    </location>
</feature>
<evidence type="ECO:0000313" key="3">
    <source>
        <dbReference type="Proteomes" id="UP000532769"/>
    </source>
</evidence>
<gene>
    <name evidence="2" type="ORF">BDD39_000345</name>
</gene>
<dbReference type="AlphaFoldDB" id="A0A846MIC1"/>
<dbReference type="EMBL" id="JAASRS010000001">
    <property type="protein sequence ID" value="NIK13835.1"/>
    <property type="molecule type" value="Genomic_DNA"/>
</dbReference>
<evidence type="ECO:0000313" key="2">
    <source>
        <dbReference type="EMBL" id="NIK13835.1"/>
    </source>
</evidence>
<protein>
    <submittedName>
        <fullName evidence="2">Stage II sporulation protein R</fullName>
    </submittedName>
</protein>
<dbReference type="Pfam" id="PF09551">
    <property type="entry name" value="Spore_II_R"/>
    <property type="match status" value="1"/>
</dbReference>
<evidence type="ECO:0000256" key="1">
    <source>
        <dbReference type="SAM" id="MobiDB-lite"/>
    </source>
</evidence>
<reference evidence="2 3" key="1">
    <citation type="submission" date="2020-03" db="EMBL/GenBank/DDBJ databases">
        <title>Genomic Encyclopedia of Archaeal and Bacterial Type Strains, Phase II (KMG-II): from individual species to whole genera.</title>
        <authorList>
            <person name="Goeker M."/>
        </authorList>
    </citation>
    <scope>NUCLEOTIDE SEQUENCE [LARGE SCALE GENOMIC DNA]</scope>
    <source>
        <strain evidence="2 3">DSM 4749</strain>
    </source>
</reference>
<dbReference type="RefSeq" id="WP_166907669.1">
    <property type="nucleotide sequence ID" value="NZ_JAASRS010000001.1"/>
</dbReference>
<dbReference type="NCBIfam" id="TIGR02837">
    <property type="entry name" value="spore_II_R"/>
    <property type="match status" value="1"/>
</dbReference>
<feature type="region of interest" description="Disordered" evidence="1">
    <location>
        <begin position="175"/>
        <end position="247"/>
    </location>
</feature>
<name>A0A846MIC1_9BACL</name>
<accession>A0A846MIC1</accession>
<comment type="caution">
    <text evidence="2">The sequence shown here is derived from an EMBL/GenBank/DDBJ whole genome shotgun (WGS) entry which is preliminary data.</text>
</comment>
<keyword evidence="3" id="KW-1185">Reference proteome</keyword>
<dbReference type="Proteomes" id="UP000532769">
    <property type="component" value="Unassembled WGS sequence"/>
</dbReference>